<organism evidence="1 2">
    <name type="scientific">Vibrio fluvialis PG41</name>
    <dbReference type="NCBI Taxonomy" id="1336752"/>
    <lineage>
        <taxon>Bacteria</taxon>
        <taxon>Pseudomonadati</taxon>
        <taxon>Pseudomonadota</taxon>
        <taxon>Gammaproteobacteria</taxon>
        <taxon>Vibrionales</taxon>
        <taxon>Vibrionaceae</taxon>
        <taxon>Vibrio</taxon>
    </lineage>
</organism>
<comment type="caution">
    <text evidence="1">The sequence shown here is derived from an EMBL/GenBank/DDBJ whole genome shotgun (WGS) entry which is preliminary data.</text>
</comment>
<reference evidence="1 2" key="1">
    <citation type="journal article" date="2013" name="Gut Pathog.">
        <title>Evidence of a new metabolic capacity in an emerging diarrheal pathogen: lessons from the draft genomes of Vibrio fluvialis strains PG41 and I21563.</title>
        <authorList>
            <person name="Khatri I."/>
            <person name="Mahajan S."/>
            <person name="Dureja C."/>
            <person name="Subramanian S."/>
            <person name="Raychaudhuri S."/>
        </authorList>
    </citation>
    <scope>NUCLEOTIDE SEQUENCE [LARGE SCALE GENOMIC DNA]</scope>
    <source>
        <strain evidence="1 2">PG41</strain>
    </source>
</reference>
<dbReference type="EMBL" id="ASXS01000009">
    <property type="protein sequence ID" value="EPP22501.1"/>
    <property type="molecule type" value="Genomic_DNA"/>
</dbReference>
<gene>
    <name evidence="1" type="ORF">L910_4678</name>
</gene>
<evidence type="ECO:0000313" key="2">
    <source>
        <dbReference type="Proteomes" id="UP000014854"/>
    </source>
</evidence>
<protein>
    <submittedName>
        <fullName evidence="1">Uncharacterized protein</fullName>
    </submittedName>
</protein>
<accession>S7JEM5</accession>
<dbReference type="PATRIC" id="fig|1336752.4.peg.2377"/>
<evidence type="ECO:0000313" key="1">
    <source>
        <dbReference type="EMBL" id="EPP22501.1"/>
    </source>
</evidence>
<name>S7JEM5_VIBFL</name>
<dbReference type="Proteomes" id="UP000014854">
    <property type="component" value="Unassembled WGS sequence"/>
</dbReference>
<dbReference type="AlphaFoldDB" id="S7JEM5"/>
<sequence length="55" mass="6180">MTGCSALKEKAANASQERAAKFSDEELCKNYKEDTNIYYVEANKTEVQKRGLSCN</sequence>
<proteinExistence type="predicted"/>